<accession>A0ABR8RAJ0</accession>
<organism evidence="2 3">
    <name type="scientific">Psychrobacillus faecigallinarum</name>
    <dbReference type="NCBI Taxonomy" id="2762235"/>
    <lineage>
        <taxon>Bacteria</taxon>
        <taxon>Bacillati</taxon>
        <taxon>Bacillota</taxon>
        <taxon>Bacilli</taxon>
        <taxon>Bacillales</taxon>
        <taxon>Bacillaceae</taxon>
        <taxon>Psychrobacillus</taxon>
    </lineage>
</organism>
<name>A0ABR8RAJ0_9BACI</name>
<reference evidence="2 3" key="1">
    <citation type="submission" date="2020-08" db="EMBL/GenBank/DDBJ databases">
        <title>A Genomic Blueprint of the Chicken Gut Microbiome.</title>
        <authorList>
            <person name="Gilroy R."/>
            <person name="Ravi A."/>
            <person name="Getino M."/>
            <person name="Pursley I."/>
            <person name="Horton D.L."/>
            <person name="Alikhan N.-F."/>
            <person name="Baker D."/>
            <person name="Gharbi K."/>
            <person name="Hall N."/>
            <person name="Watson M."/>
            <person name="Adriaenssens E.M."/>
            <person name="Foster-Nyarko E."/>
            <person name="Jarju S."/>
            <person name="Secka A."/>
            <person name="Antonio M."/>
            <person name="Oren A."/>
            <person name="Chaudhuri R."/>
            <person name="La Ragione R.M."/>
            <person name="Hildebrand F."/>
            <person name="Pallen M.J."/>
        </authorList>
    </citation>
    <scope>NUCLEOTIDE SEQUENCE [LARGE SCALE GENOMIC DNA]</scope>
    <source>
        <strain evidence="2 3">Sa2BUA9</strain>
    </source>
</reference>
<feature type="transmembrane region" description="Helical" evidence="1">
    <location>
        <begin position="66"/>
        <end position="84"/>
    </location>
</feature>
<evidence type="ECO:0000313" key="3">
    <source>
        <dbReference type="Proteomes" id="UP000640786"/>
    </source>
</evidence>
<evidence type="ECO:0000256" key="1">
    <source>
        <dbReference type="SAM" id="Phobius"/>
    </source>
</evidence>
<evidence type="ECO:0000313" key="2">
    <source>
        <dbReference type="EMBL" id="MBD7944766.1"/>
    </source>
</evidence>
<dbReference type="Proteomes" id="UP000640786">
    <property type="component" value="Unassembled WGS sequence"/>
</dbReference>
<dbReference type="RefSeq" id="WP_191697295.1">
    <property type="nucleotide sequence ID" value="NZ_JACSQO010000005.1"/>
</dbReference>
<gene>
    <name evidence="2" type="ORF">H9650_11635</name>
</gene>
<protein>
    <submittedName>
        <fullName evidence="2">Uncharacterized protein</fullName>
    </submittedName>
</protein>
<keyword evidence="1" id="KW-1133">Transmembrane helix</keyword>
<comment type="caution">
    <text evidence="2">The sequence shown here is derived from an EMBL/GenBank/DDBJ whole genome shotgun (WGS) entry which is preliminary data.</text>
</comment>
<keyword evidence="1" id="KW-0812">Transmembrane</keyword>
<proteinExistence type="predicted"/>
<feature type="transmembrane region" description="Helical" evidence="1">
    <location>
        <begin position="35"/>
        <end position="54"/>
    </location>
</feature>
<keyword evidence="3" id="KW-1185">Reference proteome</keyword>
<dbReference type="EMBL" id="JACSQO010000005">
    <property type="protein sequence ID" value="MBD7944766.1"/>
    <property type="molecule type" value="Genomic_DNA"/>
</dbReference>
<sequence length="149" mass="17418">MKNIFASIIYFIVSIAFFLHLLYDSREYLRIDPTLYFLSASIPLILLSYVHIYIVSMDEKEKLFKTIISCLIGIGCITLFYEIVKPNYTYVEAQEIVEREYKVEVIENFLTTSIQIETGKEVYSIKAIQDSKKISLVFNPYTKEITILK</sequence>
<keyword evidence="1" id="KW-0472">Membrane</keyword>
<feature type="transmembrane region" description="Helical" evidence="1">
    <location>
        <begin position="6"/>
        <end position="23"/>
    </location>
</feature>